<dbReference type="OrthoDB" id="9782876at2"/>
<dbReference type="AlphaFoldDB" id="A0A8J3A6R9"/>
<dbReference type="InterPro" id="IPR055438">
    <property type="entry name" value="AstE_AspA_cat"/>
</dbReference>
<reference evidence="7" key="2">
    <citation type="submission" date="2020-09" db="EMBL/GenBank/DDBJ databases">
        <authorList>
            <person name="Sun Q."/>
            <person name="Zhou Y."/>
        </authorList>
    </citation>
    <scope>NUCLEOTIDE SEQUENCE</scope>
    <source>
        <strain evidence="7">CGMCC 1.14988</strain>
    </source>
</reference>
<dbReference type="SUPFAM" id="SSF53187">
    <property type="entry name" value="Zn-dependent exopeptidases"/>
    <property type="match status" value="1"/>
</dbReference>
<dbReference type="EMBL" id="BMHA01000003">
    <property type="protein sequence ID" value="GGI04947.1"/>
    <property type="molecule type" value="Genomic_DNA"/>
</dbReference>
<dbReference type="PANTHER" id="PTHR37326">
    <property type="entry name" value="BLL3975 PROTEIN"/>
    <property type="match status" value="1"/>
</dbReference>
<evidence type="ECO:0000313" key="7">
    <source>
        <dbReference type="EMBL" id="GGI04947.1"/>
    </source>
</evidence>
<keyword evidence="4" id="KW-0862">Zinc</keyword>
<dbReference type="InterPro" id="IPR053138">
    <property type="entry name" value="N-alpha-Ac-DABA_deacetylase"/>
</dbReference>
<dbReference type="Proteomes" id="UP000650511">
    <property type="component" value="Unassembled WGS sequence"/>
</dbReference>
<dbReference type="CDD" id="cd06251">
    <property type="entry name" value="M14_ASTE_ASPA-like"/>
    <property type="match status" value="1"/>
</dbReference>
<evidence type="ECO:0000256" key="1">
    <source>
        <dbReference type="ARBA" id="ARBA00001947"/>
    </source>
</evidence>
<dbReference type="PANTHER" id="PTHR37326:SF1">
    <property type="entry name" value="BLL3975 PROTEIN"/>
    <property type="match status" value="1"/>
</dbReference>
<organism evidence="7 8">
    <name type="scientific">Egicoccus halophilus</name>
    <dbReference type="NCBI Taxonomy" id="1670830"/>
    <lineage>
        <taxon>Bacteria</taxon>
        <taxon>Bacillati</taxon>
        <taxon>Actinomycetota</taxon>
        <taxon>Nitriliruptoria</taxon>
        <taxon>Egicoccales</taxon>
        <taxon>Egicoccaceae</taxon>
        <taxon>Egicoccus</taxon>
    </lineage>
</organism>
<keyword evidence="8" id="KW-1185">Reference proteome</keyword>
<dbReference type="Gene3D" id="3.40.630.10">
    <property type="entry name" value="Zn peptidases"/>
    <property type="match status" value="1"/>
</dbReference>
<evidence type="ECO:0000256" key="2">
    <source>
        <dbReference type="ARBA" id="ARBA00022723"/>
    </source>
</evidence>
<keyword evidence="2" id="KW-0479">Metal-binding</keyword>
<dbReference type="PIRSF" id="PIRSF039012">
    <property type="entry name" value="ASP"/>
    <property type="match status" value="1"/>
</dbReference>
<reference evidence="7" key="1">
    <citation type="journal article" date="2014" name="Int. J. Syst. Evol. Microbiol.">
        <title>Complete genome sequence of Corynebacterium casei LMG S-19264T (=DSM 44701T), isolated from a smear-ripened cheese.</title>
        <authorList>
            <consortium name="US DOE Joint Genome Institute (JGI-PGF)"/>
            <person name="Walter F."/>
            <person name="Albersmeier A."/>
            <person name="Kalinowski J."/>
            <person name="Ruckert C."/>
        </authorList>
    </citation>
    <scope>NUCLEOTIDE SEQUENCE</scope>
    <source>
        <strain evidence="7">CGMCC 1.14988</strain>
    </source>
</reference>
<evidence type="ECO:0000256" key="4">
    <source>
        <dbReference type="ARBA" id="ARBA00022833"/>
    </source>
</evidence>
<accession>A0A8J3A6R9</accession>
<evidence type="ECO:0000313" key="8">
    <source>
        <dbReference type="Proteomes" id="UP000650511"/>
    </source>
</evidence>
<evidence type="ECO:0000256" key="5">
    <source>
        <dbReference type="SAM" id="MobiDB-lite"/>
    </source>
</evidence>
<comment type="caution">
    <text evidence="7">The sequence shown here is derived from an EMBL/GenBank/DDBJ whole genome shotgun (WGS) entry which is preliminary data.</text>
</comment>
<dbReference type="GO" id="GO:0016811">
    <property type="term" value="F:hydrolase activity, acting on carbon-nitrogen (but not peptide) bonds, in linear amides"/>
    <property type="evidence" value="ECO:0007669"/>
    <property type="project" value="InterPro"/>
</dbReference>
<keyword evidence="3" id="KW-0378">Hydrolase</keyword>
<evidence type="ECO:0000256" key="3">
    <source>
        <dbReference type="ARBA" id="ARBA00022801"/>
    </source>
</evidence>
<gene>
    <name evidence="7" type="ORF">GCM10011354_11640</name>
</gene>
<sequence length="339" mass="36172">MNGPVSVAGVSVAPGERRHLFPSASESYTGDRTTLPMAVLNGTGHGPRVFVTAAVHGDELNGIAVCRALLDAVDPATLDGVLVVVPIVNVLGVQIGSRYLPDRRDLNRSFPGSHDGSMAARIARLLVEEVIDGSHVGIDLHTAANQRTNVPQVRVDTSDELASDLAVTFGAPFVLDARLRPGSLREVAGDRGVSVLTYEGGGPLRFDEQAIDVATRGVLRVLSRLSMIPDAPGPYDPTPMVLHESRWLRAERGGLLELHVEPGDHVVEDQPLWSTVSPLGEERNTRSADDEGYVIGATTLPLVQPGQALLHVALPGDRMPAEDDPTDEEDDDPDATDDR</sequence>
<dbReference type="InterPro" id="IPR043795">
    <property type="entry name" value="N-alpha-Ac-DABA-like"/>
</dbReference>
<name>A0A8J3A6R9_9ACTN</name>
<comment type="cofactor">
    <cofactor evidence="1">
        <name>Zn(2+)</name>
        <dbReference type="ChEBI" id="CHEBI:29105"/>
    </cofactor>
</comment>
<proteinExistence type="predicted"/>
<feature type="region of interest" description="Disordered" evidence="5">
    <location>
        <begin position="313"/>
        <end position="339"/>
    </location>
</feature>
<dbReference type="GO" id="GO:0046872">
    <property type="term" value="F:metal ion binding"/>
    <property type="evidence" value="ECO:0007669"/>
    <property type="project" value="UniProtKB-KW"/>
</dbReference>
<feature type="domain" description="Succinylglutamate desuccinylase/Aspartoacylase catalytic" evidence="6">
    <location>
        <begin position="46"/>
        <end position="223"/>
    </location>
</feature>
<evidence type="ECO:0000259" key="6">
    <source>
        <dbReference type="Pfam" id="PF24827"/>
    </source>
</evidence>
<protein>
    <submittedName>
        <fullName evidence="7">Succinate dehydrogenase</fullName>
    </submittedName>
</protein>
<feature type="compositionally biased region" description="Acidic residues" evidence="5">
    <location>
        <begin position="322"/>
        <end position="339"/>
    </location>
</feature>
<dbReference type="GO" id="GO:0016788">
    <property type="term" value="F:hydrolase activity, acting on ester bonds"/>
    <property type="evidence" value="ECO:0007669"/>
    <property type="project" value="InterPro"/>
</dbReference>
<dbReference type="Pfam" id="PF24827">
    <property type="entry name" value="AstE_AspA_cat"/>
    <property type="match status" value="1"/>
</dbReference>